<feature type="transmembrane region" description="Helical" evidence="2">
    <location>
        <begin position="29"/>
        <end position="59"/>
    </location>
</feature>
<sequence>MSWSRPEGTRRIAFTAVSEARRTPVQGSIWTLLPCICCSAVIGLGLLIGGIVTTVIIFASPTTFFPDSEEDQTDKIQRLQTAAPIMAVFGACTVLSSVICCYKRDRSYSLSRSAASRRSMAKTGKRPPELHHHRPNPPPRQPLPQPIVVDDDTVIPSVHSEPVLSQSNRFGNFPLDCSLNASMISTMSRMETYEHRAMSPESNPTQGLTPAYI</sequence>
<evidence type="ECO:0000313" key="3">
    <source>
        <dbReference type="EMBL" id="CAD7224498.1"/>
    </source>
</evidence>
<keyword evidence="2" id="KW-0812">Transmembrane</keyword>
<evidence type="ECO:0000256" key="1">
    <source>
        <dbReference type="SAM" id="MobiDB-lite"/>
    </source>
</evidence>
<keyword evidence="2" id="KW-1133">Transmembrane helix</keyword>
<dbReference type="EMBL" id="OB660384">
    <property type="protein sequence ID" value="CAD7224498.1"/>
    <property type="molecule type" value="Genomic_DNA"/>
</dbReference>
<feature type="compositionally biased region" description="Basic residues" evidence="1">
    <location>
        <begin position="119"/>
        <end position="135"/>
    </location>
</feature>
<feature type="region of interest" description="Disordered" evidence="1">
    <location>
        <begin position="113"/>
        <end position="148"/>
    </location>
</feature>
<feature type="transmembrane region" description="Helical" evidence="2">
    <location>
        <begin position="79"/>
        <end position="102"/>
    </location>
</feature>
<reference evidence="3" key="1">
    <citation type="submission" date="2020-11" db="EMBL/GenBank/DDBJ databases">
        <authorList>
            <person name="Tran Van P."/>
        </authorList>
    </citation>
    <scope>NUCLEOTIDE SEQUENCE</scope>
</reference>
<evidence type="ECO:0000256" key="2">
    <source>
        <dbReference type="SAM" id="Phobius"/>
    </source>
</evidence>
<keyword evidence="2" id="KW-0472">Membrane</keyword>
<gene>
    <name evidence="3" type="ORF">CTOB1V02_LOCUS2455</name>
</gene>
<dbReference type="AlphaFoldDB" id="A0A7R8ZLH6"/>
<name>A0A7R8ZLH6_9CRUS</name>
<accession>A0A7R8ZLH6</accession>
<proteinExistence type="predicted"/>
<protein>
    <submittedName>
        <fullName evidence="3">Uncharacterized protein</fullName>
    </submittedName>
</protein>
<feature type="compositionally biased region" description="Pro residues" evidence="1">
    <location>
        <begin position="136"/>
        <end position="145"/>
    </location>
</feature>
<organism evidence="3">
    <name type="scientific">Cyprideis torosa</name>
    <dbReference type="NCBI Taxonomy" id="163714"/>
    <lineage>
        <taxon>Eukaryota</taxon>
        <taxon>Metazoa</taxon>
        <taxon>Ecdysozoa</taxon>
        <taxon>Arthropoda</taxon>
        <taxon>Crustacea</taxon>
        <taxon>Oligostraca</taxon>
        <taxon>Ostracoda</taxon>
        <taxon>Podocopa</taxon>
        <taxon>Podocopida</taxon>
        <taxon>Cytherocopina</taxon>
        <taxon>Cytheroidea</taxon>
        <taxon>Cytherideidae</taxon>
        <taxon>Cyprideis</taxon>
    </lineage>
</organism>